<dbReference type="Proteomes" id="UP000092154">
    <property type="component" value="Unassembled WGS sequence"/>
</dbReference>
<evidence type="ECO:0000313" key="2">
    <source>
        <dbReference type="EMBL" id="OAX44458.1"/>
    </source>
</evidence>
<sequence>MSFQHFRLGQLAMSQPLPPHLQQNQQQSYSQNLSSSTPAPTATASSLAIPAPPKSTTARSPYGCGDSDDGYTLIFPNLAAFQEWRQHEEETQMVEFVKGDTHGSKAVPPRFKDHTKLVCARHSRSGRKKYVKKHPERVRKVPSRKLEGQGCQASISYKTYYDTDEVRVCYIAEHSHAIGLPNLPFTRRGRRQTVQAEKEESKRNVQSTSVPPTSTTQQEGSSTSSPQTQVQSYASNPPLTHLPHPFPAFPGPQAIAYPPVVPLQGPPSQQELWDRLSILFNSIREHARAYDYPMPTVVALESVLIRMYLESPIGPVVPGPSFGVLGTSMHGGVMTPQHHQQQQPQPQQQQQQQQPQQPHQDARQHQQQMNGAAPQNGEQGNTEMDSGIESG</sequence>
<reference evidence="2 3" key="1">
    <citation type="submission" date="2016-06" db="EMBL/GenBank/DDBJ databases">
        <title>Comparative genomics of the ectomycorrhizal sister species Rhizopogon vinicolor and Rhizopogon vesiculosus (Basidiomycota: Boletales) reveals a divergence of the mating type B locus.</title>
        <authorList>
            <consortium name="DOE Joint Genome Institute"/>
            <person name="Mujic A.B."/>
            <person name="Kuo A."/>
            <person name="Tritt A."/>
            <person name="Lipzen A."/>
            <person name="Chen C."/>
            <person name="Johnson J."/>
            <person name="Sharma A."/>
            <person name="Barry K."/>
            <person name="Grigoriev I.V."/>
            <person name="Spatafora J.W."/>
        </authorList>
    </citation>
    <scope>NUCLEOTIDE SEQUENCE [LARGE SCALE GENOMIC DNA]</scope>
    <source>
        <strain evidence="2 3">AM-OR11-026</strain>
    </source>
</reference>
<feature type="region of interest" description="Disordered" evidence="1">
    <location>
        <begin position="190"/>
        <end position="247"/>
    </location>
</feature>
<evidence type="ECO:0000256" key="1">
    <source>
        <dbReference type="SAM" id="MobiDB-lite"/>
    </source>
</evidence>
<feature type="region of interest" description="Disordered" evidence="1">
    <location>
        <begin position="16"/>
        <end position="63"/>
    </location>
</feature>
<proteinExistence type="predicted"/>
<feature type="region of interest" description="Disordered" evidence="1">
    <location>
        <begin position="123"/>
        <end position="145"/>
    </location>
</feature>
<feature type="compositionally biased region" description="Low complexity" evidence="1">
    <location>
        <begin position="20"/>
        <end position="49"/>
    </location>
</feature>
<feature type="compositionally biased region" description="Basic residues" evidence="1">
    <location>
        <begin position="123"/>
        <end position="143"/>
    </location>
</feature>
<dbReference type="EMBL" id="KV448125">
    <property type="protein sequence ID" value="OAX44458.1"/>
    <property type="molecule type" value="Genomic_DNA"/>
</dbReference>
<accession>A0A1B7NI20</accession>
<gene>
    <name evidence="2" type="ORF">K503DRAFT_706511</name>
</gene>
<dbReference type="OrthoDB" id="3258408at2759"/>
<feature type="compositionally biased region" description="Low complexity" evidence="1">
    <location>
        <begin position="205"/>
        <end position="232"/>
    </location>
</feature>
<dbReference type="InParanoid" id="A0A1B7NI20"/>
<dbReference type="STRING" id="1314800.A0A1B7NI20"/>
<protein>
    <submittedName>
        <fullName evidence="2">Uncharacterized protein</fullName>
    </submittedName>
</protein>
<feature type="region of interest" description="Disordered" evidence="1">
    <location>
        <begin position="327"/>
        <end position="391"/>
    </location>
</feature>
<name>A0A1B7NI20_9AGAM</name>
<organism evidence="2 3">
    <name type="scientific">Rhizopogon vinicolor AM-OR11-026</name>
    <dbReference type="NCBI Taxonomy" id="1314800"/>
    <lineage>
        <taxon>Eukaryota</taxon>
        <taxon>Fungi</taxon>
        <taxon>Dikarya</taxon>
        <taxon>Basidiomycota</taxon>
        <taxon>Agaricomycotina</taxon>
        <taxon>Agaricomycetes</taxon>
        <taxon>Agaricomycetidae</taxon>
        <taxon>Boletales</taxon>
        <taxon>Suillineae</taxon>
        <taxon>Rhizopogonaceae</taxon>
        <taxon>Rhizopogon</taxon>
    </lineage>
</organism>
<feature type="compositionally biased region" description="Low complexity" evidence="1">
    <location>
        <begin position="336"/>
        <end position="359"/>
    </location>
</feature>
<evidence type="ECO:0000313" key="3">
    <source>
        <dbReference type="Proteomes" id="UP000092154"/>
    </source>
</evidence>
<keyword evidence="3" id="KW-1185">Reference proteome</keyword>
<dbReference type="AlphaFoldDB" id="A0A1B7NI20"/>